<dbReference type="PANTHER" id="PTHR30570">
    <property type="entry name" value="PERIPLASMIC PHOSPHATE BINDING COMPONENT OF PHOSPHATE ABC TRANSPORTER"/>
    <property type="match status" value="1"/>
</dbReference>
<dbReference type="Pfam" id="PF12849">
    <property type="entry name" value="PBP_like_2"/>
    <property type="match status" value="1"/>
</dbReference>
<sequence length="270" mass="27774">MSSVRLLRVCVALAAVGAIALPASASAKPVITMSGSTSVAPLASLLARGYLKANKNAVKFKLAQGGSDVGIADVAAGRVSIGMSSRDPKSSDPGGIFFNKISKDGICIVTNPSNPIANLSQAQIKAIFGGQVRDWKDVAGSGITGAIDVTVRTAASGTQDAFQKIFLGTTSLTGAVSQKASNGLIQQAVKSNKNAIGYVSMDFIAGTNAAAYNGVACNLRNAKSGEYGGVRNFWMVTRGPAKGNIQKFIKWAQDSPAAAKITGTHWVPLK</sequence>
<protein>
    <submittedName>
        <fullName evidence="3">Unannotated protein</fullName>
    </submittedName>
</protein>
<dbReference type="AlphaFoldDB" id="A0A6J5ZRU6"/>
<dbReference type="EMBL" id="CAESAO010000058">
    <property type="protein sequence ID" value="CAB4343330.1"/>
    <property type="molecule type" value="Genomic_DNA"/>
</dbReference>
<feature type="domain" description="PBP" evidence="2">
    <location>
        <begin position="23"/>
        <end position="252"/>
    </location>
</feature>
<dbReference type="CDD" id="cd13653">
    <property type="entry name" value="PBP2_phosphate_like_1"/>
    <property type="match status" value="1"/>
</dbReference>
<dbReference type="SUPFAM" id="SSF53850">
    <property type="entry name" value="Periplasmic binding protein-like II"/>
    <property type="match status" value="1"/>
</dbReference>
<dbReference type="InterPro" id="IPR024370">
    <property type="entry name" value="PBP_domain"/>
</dbReference>
<reference evidence="3" key="1">
    <citation type="submission" date="2020-05" db="EMBL/GenBank/DDBJ databases">
        <authorList>
            <person name="Chiriac C."/>
            <person name="Salcher M."/>
            <person name="Ghai R."/>
            <person name="Kavagutti S V."/>
        </authorList>
    </citation>
    <scope>NUCLEOTIDE SEQUENCE</scope>
</reference>
<evidence type="ECO:0000259" key="2">
    <source>
        <dbReference type="Pfam" id="PF12849"/>
    </source>
</evidence>
<name>A0A6J5ZRU6_9ZZZZ</name>
<evidence type="ECO:0000256" key="1">
    <source>
        <dbReference type="ARBA" id="ARBA00022729"/>
    </source>
</evidence>
<dbReference type="PANTHER" id="PTHR30570:SF1">
    <property type="entry name" value="PHOSPHATE-BINDING PROTEIN PSTS"/>
    <property type="match status" value="1"/>
</dbReference>
<organism evidence="3">
    <name type="scientific">freshwater metagenome</name>
    <dbReference type="NCBI Taxonomy" id="449393"/>
    <lineage>
        <taxon>unclassified sequences</taxon>
        <taxon>metagenomes</taxon>
        <taxon>ecological metagenomes</taxon>
    </lineage>
</organism>
<dbReference type="InterPro" id="IPR050811">
    <property type="entry name" value="Phosphate_ABC_transporter"/>
</dbReference>
<evidence type="ECO:0000313" key="3">
    <source>
        <dbReference type="EMBL" id="CAB4343330.1"/>
    </source>
</evidence>
<proteinExistence type="predicted"/>
<dbReference type="Gene3D" id="3.40.190.10">
    <property type="entry name" value="Periplasmic binding protein-like II"/>
    <property type="match status" value="2"/>
</dbReference>
<accession>A0A6J5ZRU6</accession>
<gene>
    <name evidence="3" type="ORF">UFOPK3522_00819</name>
</gene>
<keyword evidence="1" id="KW-0732">Signal</keyword>